<accession>A0A1V4HCS9</accession>
<evidence type="ECO:0000259" key="7">
    <source>
        <dbReference type="PROSITE" id="PS51175"/>
    </source>
</evidence>
<evidence type="ECO:0000256" key="6">
    <source>
        <dbReference type="SAM" id="SignalP"/>
    </source>
</evidence>
<dbReference type="CDD" id="cd04083">
    <property type="entry name" value="CBM35_Lmo2446-like"/>
    <property type="match status" value="1"/>
</dbReference>
<dbReference type="InterPro" id="IPR013783">
    <property type="entry name" value="Ig-like_fold"/>
</dbReference>
<evidence type="ECO:0000256" key="4">
    <source>
        <dbReference type="ARBA" id="ARBA00023295"/>
    </source>
</evidence>
<keyword evidence="9" id="KW-1185">Reference proteome</keyword>
<keyword evidence="2" id="KW-0378">Hydrolase</keyword>
<dbReference type="SUPFAM" id="SSF48208">
    <property type="entry name" value="Six-hairpin glycosidases"/>
    <property type="match status" value="1"/>
</dbReference>
<dbReference type="InterPro" id="IPR014756">
    <property type="entry name" value="Ig_E-set"/>
</dbReference>
<organism evidence="8 9">
    <name type="scientific">Paenibacillus ferrarius</name>
    <dbReference type="NCBI Taxonomy" id="1469647"/>
    <lineage>
        <taxon>Bacteria</taxon>
        <taxon>Bacillati</taxon>
        <taxon>Bacillota</taxon>
        <taxon>Bacilli</taxon>
        <taxon>Bacillales</taxon>
        <taxon>Paenibacillaceae</taxon>
        <taxon>Paenibacillus</taxon>
    </lineage>
</organism>
<feature type="domain" description="CBM6" evidence="7">
    <location>
        <begin position="1355"/>
        <end position="1480"/>
    </location>
</feature>
<proteinExistence type="inferred from homology"/>
<feature type="chain" id="PRO_5012212094" description="CBM6 domain-containing protein" evidence="6">
    <location>
        <begin position="34"/>
        <end position="1480"/>
    </location>
</feature>
<evidence type="ECO:0000256" key="5">
    <source>
        <dbReference type="ARBA" id="ARBA00023326"/>
    </source>
</evidence>
<dbReference type="Pfam" id="PF03422">
    <property type="entry name" value="CBM_6"/>
    <property type="match status" value="1"/>
</dbReference>
<name>A0A1V4HCS9_9BACL</name>
<keyword evidence="6" id="KW-0732">Signal</keyword>
<dbReference type="InterPro" id="IPR005084">
    <property type="entry name" value="CBM6"/>
</dbReference>
<dbReference type="InterPro" id="IPR008979">
    <property type="entry name" value="Galactose-bd-like_sf"/>
</dbReference>
<dbReference type="SUPFAM" id="SSF49785">
    <property type="entry name" value="Galactose-binding domain-like"/>
    <property type="match status" value="1"/>
</dbReference>
<dbReference type="PROSITE" id="PS51175">
    <property type="entry name" value="CBM6"/>
    <property type="match status" value="1"/>
</dbReference>
<dbReference type="Pfam" id="PF02927">
    <property type="entry name" value="CelD_N"/>
    <property type="match status" value="1"/>
</dbReference>
<dbReference type="InterPro" id="IPR012341">
    <property type="entry name" value="6hp_glycosidase-like_sf"/>
</dbReference>
<dbReference type="GO" id="GO:0000272">
    <property type="term" value="P:polysaccharide catabolic process"/>
    <property type="evidence" value="ECO:0007669"/>
    <property type="project" value="UniProtKB-KW"/>
</dbReference>
<dbReference type="PANTHER" id="PTHR22298">
    <property type="entry name" value="ENDO-1,4-BETA-GLUCANASE"/>
    <property type="match status" value="1"/>
</dbReference>
<evidence type="ECO:0000256" key="2">
    <source>
        <dbReference type="ARBA" id="ARBA00022801"/>
    </source>
</evidence>
<dbReference type="InterPro" id="IPR008928">
    <property type="entry name" value="6-hairpin_glycosidase_sf"/>
</dbReference>
<feature type="signal peptide" evidence="6">
    <location>
        <begin position="1"/>
        <end position="33"/>
    </location>
</feature>
<gene>
    <name evidence="8" type="ORF">BC351_08045</name>
</gene>
<evidence type="ECO:0000256" key="1">
    <source>
        <dbReference type="ARBA" id="ARBA00007072"/>
    </source>
</evidence>
<dbReference type="Gene3D" id="2.60.40.10">
    <property type="entry name" value="Immunoglobulins"/>
    <property type="match status" value="1"/>
</dbReference>
<dbReference type="GO" id="GO:0008810">
    <property type="term" value="F:cellulase activity"/>
    <property type="evidence" value="ECO:0007669"/>
    <property type="project" value="InterPro"/>
</dbReference>
<dbReference type="RefSeq" id="WP_079417835.1">
    <property type="nucleotide sequence ID" value="NZ_MBTG01000034.1"/>
</dbReference>
<dbReference type="InterPro" id="IPR004197">
    <property type="entry name" value="Cellulase_Ig-like"/>
</dbReference>
<comment type="caution">
    <text evidence="8">The sequence shown here is derived from an EMBL/GenBank/DDBJ whole genome shotgun (WGS) entry which is preliminary data.</text>
</comment>
<reference evidence="9" key="1">
    <citation type="submission" date="2016-07" db="EMBL/GenBank/DDBJ databases">
        <authorList>
            <person name="Florea S."/>
            <person name="Webb J.S."/>
            <person name="Jaromczyk J."/>
            <person name="Schardl C.L."/>
        </authorList>
    </citation>
    <scope>NUCLEOTIDE SEQUENCE [LARGE SCALE GENOMIC DNA]</scope>
    <source>
        <strain evidence="9">CY1</strain>
    </source>
</reference>
<keyword evidence="3" id="KW-0119">Carbohydrate metabolism</keyword>
<evidence type="ECO:0000313" key="9">
    <source>
        <dbReference type="Proteomes" id="UP000190626"/>
    </source>
</evidence>
<comment type="similarity">
    <text evidence="1">Belongs to the glycosyl hydrolase 9 (cellulase E) family.</text>
</comment>
<dbReference type="GO" id="GO:0030246">
    <property type="term" value="F:carbohydrate binding"/>
    <property type="evidence" value="ECO:0007669"/>
    <property type="project" value="InterPro"/>
</dbReference>
<dbReference type="STRING" id="1469647.BC351_08045"/>
<evidence type="ECO:0000313" key="8">
    <source>
        <dbReference type="EMBL" id="OPH50592.1"/>
    </source>
</evidence>
<sequence>MSKMLKFVNVYKRILSLYLVLLLVCMSPMSAFAAVPALPGPSNPLNYDDFAGGGTFKSVWANWYNQSGGTGTFAKTTIDSRTVGKFTQTPASSSSWAKFEPQHDNGNFVGYRYVTLEMKNPGYANSRIRFEISDDTGKTYDLSSGFIAVPTDWTTFSFDMNKFPKLNKKSVHIAIWLSQTSGQYGEMLLDNIRATSVQSGTAPTITGTSVNISSGDENTRFTFKATYTEVDNEKPLAMQVIVDDKDIYEMDEVDRGDLTYTDGKAYSFSTKLAAGNHTYYFRTGEGTSDQVTTASQSIAVGSVTQTVDVNDNVVGSVYNQFQYAGNGWIYDTAPAGSYQLDNHYSSNANDTASFPFIGTLVNVYGAKDPAGGIAAISIDGGTELNVDTYASSRQDNVLLYTSPQLSKGIHTVKVRVTGQKQASSTGTRISVDRVRATLYVGSLIDSINVSQGGYSSGDYKYATVTATDSLSDTTYQVLDGANVVASGIMKDEGKTWGKRVYAIDFSSLAQTGTNFTIRTNGVSSYAFPIQANMWNSYKDEMTAFYRLQRTNDTTKAYPAGYSDIAPSTKIFHPDSFLDDAYNYDTGVHYDLSGGWFDAGDYGKYGGNQWVQGEIALSYARHANSALVNYDNDANGIPDLIDEAKYGSENLIKFANQFGGAMYSIKHTAGFVHPEKVTDNIVGTQDDPYFLPIVQVGGSGKAAGSLAATARAINLALAGSKIAAAKIAEMQAFATACSNAAVTFYNYTVANQYGSQGSYETIGGIPNTLLWAEVELYLLTNDAAYKNSAQSRIAPLTENDIKSTNYWDLRPMTLAEFYPVADAATQVQIQSLLKKQMEYFVSSMDDTPYGVLNEFSNFGVNEPLASYIGDAIRYNELFPDPAVMRAALKGMYWIFGNNPWNMSWVSGIGTDYVDFLHTHLDEDSYDLNNKGVVIPGAMASGPNMKDTKDPASVSPWYMDRGLYADDMNQWRYNEFSISIVAGLFYSIMALSDTHGASIGGTEPIKLPITSPQTGDFVTGDVTIFAQPTAALSAVESNVAGSVYAPMTVTNGIYSDIYHASGDAPFTNKRIYVRGTDALGNFTYSAAHFTVAAPLPDPAHPLLYDDFGGNGTWGKSKQGWVNWYNQNGGTAEYKEITADGRTVGRFAHTPASAASQAKFEPWKDTVDLSGYKYINFVVKNSGYPNSQVNITGFSPGWITVPNTWTTLSYDLDQNTKLDKKAVHLELFLKQTTGVYGELLIDEIYASNQVSGTAPTITGASLNAAAGNEATLFTFQATYTDAENQKPFRMQLIIDGVIKDMQELNVNDTTYTDGKTYTFTTKLPAGTHSYYFRTTDTTTNVVSTALQTGPTVQPGTNTKYEAENAVLSGGAAVKSNHTGYSGSGFVAGYGAVGAGTTFTVNANESGNHEVTLRFANSNPTARTLSIYVNGIKIKQTSLPNIGNWETWGNKTEVLLLNAGTNTIAYQFDSGDSGSVNLDYVIVN</sequence>
<dbReference type="Gene3D" id="2.60.120.260">
    <property type="entry name" value="Galactose-binding domain-like"/>
    <property type="match status" value="2"/>
</dbReference>
<dbReference type="InterPro" id="IPR001701">
    <property type="entry name" value="Glyco_hydro_9"/>
</dbReference>
<dbReference type="Gene3D" id="1.50.10.10">
    <property type="match status" value="1"/>
</dbReference>
<dbReference type="OrthoDB" id="9758662at2"/>
<dbReference type="SUPFAM" id="SSF81296">
    <property type="entry name" value="E set domains"/>
    <property type="match status" value="1"/>
</dbReference>
<dbReference type="EMBL" id="MBTG01000034">
    <property type="protein sequence ID" value="OPH50592.1"/>
    <property type="molecule type" value="Genomic_DNA"/>
</dbReference>
<dbReference type="Pfam" id="PF00759">
    <property type="entry name" value="Glyco_hydro_9"/>
    <property type="match status" value="1"/>
</dbReference>
<protein>
    <recommendedName>
        <fullName evidence="7">CBM6 domain-containing protein</fullName>
    </recommendedName>
</protein>
<dbReference type="CDD" id="cd02850">
    <property type="entry name" value="E_set_Cellulase_N"/>
    <property type="match status" value="1"/>
</dbReference>
<keyword evidence="4" id="KW-0326">Glycosidase</keyword>
<keyword evidence="5" id="KW-0624">Polysaccharide degradation</keyword>
<dbReference type="Proteomes" id="UP000190626">
    <property type="component" value="Unassembled WGS sequence"/>
</dbReference>
<evidence type="ECO:0000256" key="3">
    <source>
        <dbReference type="ARBA" id="ARBA00023277"/>
    </source>
</evidence>